<dbReference type="CDD" id="cd06260">
    <property type="entry name" value="DUF820-like"/>
    <property type="match status" value="1"/>
</dbReference>
<dbReference type="Proteomes" id="UP000619486">
    <property type="component" value="Unassembled WGS sequence"/>
</dbReference>
<dbReference type="AlphaFoldDB" id="A0A918H429"/>
<feature type="domain" description="Putative restriction endonuclease" evidence="1">
    <location>
        <begin position="10"/>
        <end position="86"/>
    </location>
</feature>
<accession>A0A918H429</accession>
<evidence type="ECO:0000313" key="3">
    <source>
        <dbReference type="Proteomes" id="UP000619486"/>
    </source>
</evidence>
<evidence type="ECO:0000259" key="1">
    <source>
        <dbReference type="Pfam" id="PF05685"/>
    </source>
</evidence>
<dbReference type="PANTHER" id="PTHR35400:SF3">
    <property type="entry name" value="SLL1072 PROTEIN"/>
    <property type="match status" value="1"/>
</dbReference>
<dbReference type="InterPro" id="IPR008538">
    <property type="entry name" value="Uma2"/>
</dbReference>
<dbReference type="EMBL" id="BMQQ01000010">
    <property type="protein sequence ID" value="GGT34987.1"/>
    <property type="molecule type" value="Genomic_DNA"/>
</dbReference>
<dbReference type="InterPro" id="IPR012296">
    <property type="entry name" value="Nuclease_put_TT1808"/>
</dbReference>
<dbReference type="RefSeq" id="WP_398681727.1">
    <property type="nucleotide sequence ID" value="NZ_JBIRWI010000012.1"/>
</dbReference>
<keyword evidence="3" id="KW-1185">Reference proteome</keyword>
<evidence type="ECO:0000313" key="2">
    <source>
        <dbReference type="EMBL" id="GGT34987.1"/>
    </source>
</evidence>
<dbReference type="Pfam" id="PF05685">
    <property type="entry name" value="Uma2"/>
    <property type="match status" value="1"/>
</dbReference>
<dbReference type="PANTHER" id="PTHR35400">
    <property type="entry name" value="SLR1083 PROTEIN"/>
    <property type="match status" value="1"/>
</dbReference>
<reference evidence="2" key="1">
    <citation type="journal article" date="2014" name="Int. J. Syst. Evol. Microbiol.">
        <title>Complete genome sequence of Corynebacterium casei LMG S-19264T (=DSM 44701T), isolated from a smear-ripened cheese.</title>
        <authorList>
            <consortium name="US DOE Joint Genome Institute (JGI-PGF)"/>
            <person name="Walter F."/>
            <person name="Albersmeier A."/>
            <person name="Kalinowski J."/>
            <person name="Ruckert C."/>
        </authorList>
    </citation>
    <scope>NUCLEOTIDE SEQUENCE</scope>
    <source>
        <strain evidence="2">JCM 3172</strain>
    </source>
</reference>
<dbReference type="Gene3D" id="3.90.1570.10">
    <property type="entry name" value="tt1808, chain A"/>
    <property type="match status" value="1"/>
</dbReference>
<protein>
    <recommendedName>
        <fullName evidence="1">Putative restriction endonuclease domain-containing protein</fullName>
    </recommendedName>
</protein>
<organism evidence="2 3">
    <name type="scientific">Streptomyces purpureus</name>
    <dbReference type="NCBI Taxonomy" id="1951"/>
    <lineage>
        <taxon>Bacteria</taxon>
        <taxon>Bacillati</taxon>
        <taxon>Actinomycetota</taxon>
        <taxon>Actinomycetes</taxon>
        <taxon>Kitasatosporales</taxon>
        <taxon>Streptomycetaceae</taxon>
        <taxon>Streptomyces</taxon>
    </lineage>
</organism>
<sequence>MTAVPDPDQTWFDPTDIELAVEVVSTDSLERDRGIKPRKYAAAGIPHFWRVEKNDGLPTVFVYELDPATNTYAVTGIHHDRLKLSVPFDIDVDLTEVARRRGSQA</sequence>
<reference evidence="2" key="2">
    <citation type="submission" date="2020-09" db="EMBL/GenBank/DDBJ databases">
        <authorList>
            <person name="Sun Q."/>
            <person name="Ohkuma M."/>
        </authorList>
    </citation>
    <scope>NUCLEOTIDE SEQUENCE</scope>
    <source>
        <strain evidence="2">JCM 3172</strain>
    </source>
</reference>
<dbReference type="InterPro" id="IPR011335">
    <property type="entry name" value="Restrct_endonuc-II-like"/>
</dbReference>
<proteinExistence type="predicted"/>
<name>A0A918H429_9ACTN</name>
<gene>
    <name evidence="2" type="ORF">GCM10014713_30810</name>
</gene>
<dbReference type="SUPFAM" id="SSF52980">
    <property type="entry name" value="Restriction endonuclease-like"/>
    <property type="match status" value="1"/>
</dbReference>
<comment type="caution">
    <text evidence="2">The sequence shown here is derived from an EMBL/GenBank/DDBJ whole genome shotgun (WGS) entry which is preliminary data.</text>
</comment>